<proteinExistence type="predicted"/>
<name>A0A7X0VGC9_9BACL</name>
<accession>A0A7X0VGC9</accession>
<feature type="transmembrane region" description="Helical" evidence="1">
    <location>
        <begin position="181"/>
        <end position="199"/>
    </location>
</feature>
<feature type="transmembrane region" description="Helical" evidence="1">
    <location>
        <begin position="43"/>
        <end position="63"/>
    </location>
</feature>
<dbReference type="RefSeq" id="WP_185670583.1">
    <property type="nucleotide sequence ID" value="NZ_JACJVP010000030.1"/>
</dbReference>
<keyword evidence="3" id="KW-1185">Reference proteome</keyword>
<feature type="transmembrane region" description="Helical" evidence="1">
    <location>
        <begin position="157"/>
        <end position="175"/>
    </location>
</feature>
<feature type="transmembrane region" description="Helical" evidence="1">
    <location>
        <begin position="132"/>
        <end position="150"/>
    </location>
</feature>
<evidence type="ECO:0000256" key="1">
    <source>
        <dbReference type="SAM" id="Phobius"/>
    </source>
</evidence>
<comment type="caution">
    <text evidence="2">The sequence shown here is derived from an EMBL/GenBank/DDBJ whole genome shotgun (WGS) entry which is preliminary data.</text>
</comment>
<keyword evidence="1" id="KW-0812">Transmembrane</keyword>
<dbReference type="Proteomes" id="UP000547209">
    <property type="component" value="Unassembled WGS sequence"/>
</dbReference>
<evidence type="ECO:0000313" key="2">
    <source>
        <dbReference type="EMBL" id="MBB6672731.1"/>
    </source>
</evidence>
<evidence type="ECO:0000313" key="3">
    <source>
        <dbReference type="Proteomes" id="UP000547209"/>
    </source>
</evidence>
<keyword evidence="1" id="KW-1133">Transmembrane helix</keyword>
<dbReference type="EMBL" id="JACJVP010000030">
    <property type="protein sequence ID" value="MBB6672731.1"/>
    <property type="molecule type" value="Genomic_DNA"/>
</dbReference>
<feature type="transmembrane region" description="Helical" evidence="1">
    <location>
        <begin position="108"/>
        <end position="126"/>
    </location>
</feature>
<evidence type="ECO:0008006" key="4">
    <source>
        <dbReference type="Google" id="ProtNLM"/>
    </source>
</evidence>
<keyword evidence="1" id="KW-0472">Membrane</keyword>
<sequence length="207" mass="23274">MPNHDSESPRSQAPSSPQAVQALRDIDFIKQLIERNRRKLPNAAPYLLIWGAYLVVGFIGMQIDETQWPMWFWSFGTLVCGALSAWVGIRQSRGFRKNASEPAGSAGWTFGLPFLMLMLSGGFMMATDIVNMTYAALFWFMLIGVAYVFLGALVGQGAMLLGIWFIVLAILTRLFWMDYQYLVLGLLGGGSIVVTGWMLQRRRRRHG</sequence>
<protein>
    <recommendedName>
        <fullName evidence="4">DUF2157 domain-containing protein</fullName>
    </recommendedName>
</protein>
<feature type="transmembrane region" description="Helical" evidence="1">
    <location>
        <begin position="69"/>
        <end position="87"/>
    </location>
</feature>
<dbReference type="AlphaFoldDB" id="A0A7X0VGC9"/>
<gene>
    <name evidence="2" type="ORF">H7C19_18775</name>
</gene>
<reference evidence="2 3" key="1">
    <citation type="submission" date="2020-08" db="EMBL/GenBank/DDBJ databases">
        <title>Cohnella phylogeny.</title>
        <authorList>
            <person name="Dunlap C."/>
        </authorList>
    </citation>
    <scope>NUCLEOTIDE SEQUENCE [LARGE SCALE GENOMIC DNA]</scope>
    <source>
        <strain evidence="2 3">DSM 28246</strain>
    </source>
</reference>
<organism evidence="2 3">
    <name type="scientific">Cohnella nanjingensis</name>
    <dbReference type="NCBI Taxonomy" id="1387779"/>
    <lineage>
        <taxon>Bacteria</taxon>
        <taxon>Bacillati</taxon>
        <taxon>Bacillota</taxon>
        <taxon>Bacilli</taxon>
        <taxon>Bacillales</taxon>
        <taxon>Paenibacillaceae</taxon>
        <taxon>Cohnella</taxon>
    </lineage>
</organism>